<accession>A0AAD7MQ51</accession>
<organism evidence="2 3">
    <name type="scientific">Mycena maculata</name>
    <dbReference type="NCBI Taxonomy" id="230809"/>
    <lineage>
        <taxon>Eukaryota</taxon>
        <taxon>Fungi</taxon>
        <taxon>Dikarya</taxon>
        <taxon>Basidiomycota</taxon>
        <taxon>Agaricomycotina</taxon>
        <taxon>Agaricomycetes</taxon>
        <taxon>Agaricomycetidae</taxon>
        <taxon>Agaricales</taxon>
        <taxon>Marasmiineae</taxon>
        <taxon>Mycenaceae</taxon>
        <taxon>Mycena</taxon>
    </lineage>
</organism>
<comment type="caution">
    <text evidence="2">The sequence shown here is derived from an EMBL/GenBank/DDBJ whole genome shotgun (WGS) entry which is preliminary data.</text>
</comment>
<feature type="compositionally biased region" description="Basic and acidic residues" evidence="1">
    <location>
        <begin position="25"/>
        <end position="34"/>
    </location>
</feature>
<sequence length="185" mass="21735">MDPMIAPPRPKPSPHAAAQARYRARNTEAEREKARLRMRKKRELSKKEATVQEQLYMTRVPFIFPWLLPAHPFNSPEFLAFREYVNKVKTIQLSVNRDDPAEVTEFNRLIATNPCVEDLGPATDEVVSYYYWLQVHFNRYPEWEEELADYQDIVQEHTAEQLDQMQLDARARLANKMIILARGGF</sequence>
<dbReference type="EMBL" id="JARJLG010000209">
    <property type="protein sequence ID" value="KAJ7727807.1"/>
    <property type="molecule type" value="Genomic_DNA"/>
</dbReference>
<proteinExistence type="predicted"/>
<feature type="region of interest" description="Disordered" evidence="1">
    <location>
        <begin position="1"/>
        <end position="34"/>
    </location>
</feature>
<dbReference type="Proteomes" id="UP001215280">
    <property type="component" value="Unassembled WGS sequence"/>
</dbReference>
<dbReference type="AlphaFoldDB" id="A0AAD7MQ51"/>
<keyword evidence="3" id="KW-1185">Reference proteome</keyword>
<evidence type="ECO:0000256" key="1">
    <source>
        <dbReference type="SAM" id="MobiDB-lite"/>
    </source>
</evidence>
<evidence type="ECO:0000313" key="3">
    <source>
        <dbReference type="Proteomes" id="UP001215280"/>
    </source>
</evidence>
<name>A0AAD7MQ51_9AGAR</name>
<gene>
    <name evidence="2" type="ORF">DFH07DRAFT_970022</name>
</gene>
<reference evidence="2" key="1">
    <citation type="submission" date="2023-03" db="EMBL/GenBank/DDBJ databases">
        <title>Massive genome expansion in bonnet fungi (Mycena s.s.) driven by repeated elements and novel gene families across ecological guilds.</title>
        <authorList>
            <consortium name="Lawrence Berkeley National Laboratory"/>
            <person name="Harder C.B."/>
            <person name="Miyauchi S."/>
            <person name="Viragh M."/>
            <person name="Kuo A."/>
            <person name="Thoen E."/>
            <person name="Andreopoulos B."/>
            <person name="Lu D."/>
            <person name="Skrede I."/>
            <person name="Drula E."/>
            <person name="Henrissat B."/>
            <person name="Morin E."/>
            <person name="Kohler A."/>
            <person name="Barry K."/>
            <person name="LaButti K."/>
            <person name="Morin E."/>
            <person name="Salamov A."/>
            <person name="Lipzen A."/>
            <person name="Mereny Z."/>
            <person name="Hegedus B."/>
            <person name="Baldrian P."/>
            <person name="Stursova M."/>
            <person name="Weitz H."/>
            <person name="Taylor A."/>
            <person name="Grigoriev I.V."/>
            <person name="Nagy L.G."/>
            <person name="Martin F."/>
            <person name="Kauserud H."/>
        </authorList>
    </citation>
    <scope>NUCLEOTIDE SEQUENCE</scope>
    <source>
        <strain evidence="2">CBHHK188m</strain>
    </source>
</reference>
<feature type="compositionally biased region" description="Pro residues" evidence="1">
    <location>
        <begin position="1"/>
        <end position="13"/>
    </location>
</feature>
<protein>
    <submittedName>
        <fullName evidence="2">Uncharacterized protein</fullName>
    </submittedName>
</protein>
<evidence type="ECO:0000313" key="2">
    <source>
        <dbReference type="EMBL" id="KAJ7727807.1"/>
    </source>
</evidence>